<evidence type="ECO:0000259" key="5">
    <source>
        <dbReference type="Pfam" id="PF00496"/>
    </source>
</evidence>
<feature type="domain" description="Solute-binding protein family 5" evidence="5">
    <location>
        <begin position="70"/>
        <end position="432"/>
    </location>
</feature>
<dbReference type="InterPro" id="IPR030678">
    <property type="entry name" value="Peptide/Ni-bd"/>
</dbReference>
<dbReference type="InterPro" id="IPR039424">
    <property type="entry name" value="SBP_5"/>
</dbReference>
<dbReference type="AlphaFoldDB" id="A0A1V2H743"/>
<accession>A0A1V2H743</accession>
<evidence type="ECO:0000256" key="3">
    <source>
        <dbReference type="ARBA" id="ARBA00022729"/>
    </source>
</evidence>
<keyword evidence="7" id="KW-1185">Reference proteome</keyword>
<evidence type="ECO:0000313" key="7">
    <source>
        <dbReference type="Proteomes" id="UP000188879"/>
    </source>
</evidence>
<dbReference type="PIRSF" id="PIRSF002741">
    <property type="entry name" value="MppA"/>
    <property type="match status" value="1"/>
</dbReference>
<evidence type="ECO:0000313" key="6">
    <source>
        <dbReference type="EMBL" id="ONG57913.1"/>
    </source>
</evidence>
<dbReference type="GO" id="GO:0015833">
    <property type="term" value="P:peptide transport"/>
    <property type="evidence" value="ECO:0007669"/>
    <property type="project" value="TreeGrafter"/>
</dbReference>
<evidence type="ECO:0000256" key="1">
    <source>
        <dbReference type="ARBA" id="ARBA00004418"/>
    </source>
</evidence>
<dbReference type="RefSeq" id="WP_076956069.1">
    <property type="nucleotide sequence ID" value="NZ_MLCO01000024.1"/>
</dbReference>
<reference evidence="6 7" key="1">
    <citation type="submission" date="2016-10" db="EMBL/GenBank/DDBJ databases">
        <title>Draft Genome sequence of Roseomonas sp. strain M3.</title>
        <authorList>
            <person name="Subhash Y."/>
            <person name="Lee S."/>
        </authorList>
    </citation>
    <scope>NUCLEOTIDE SEQUENCE [LARGE SCALE GENOMIC DNA]</scope>
    <source>
        <strain evidence="6 7">M3</strain>
    </source>
</reference>
<evidence type="ECO:0000256" key="2">
    <source>
        <dbReference type="ARBA" id="ARBA00005695"/>
    </source>
</evidence>
<comment type="caution">
    <text evidence="6">The sequence shown here is derived from an EMBL/GenBank/DDBJ whole genome shotgun (WGS) entry which is preliminary data.</text>
</comment>
<evidence type="ECO:0000256" key="4">
    <source>
        <dbReference type="SAM" id="SignalP"/>
    </source>
</evidence>
<dbReference type="GO" id="GO:0030288">
    <property type="term" value="C:outer membrane-bounded periplasmic space"/>
    <property type="evidence" value="ECO:0007669"/>
    <property type="project" value="UniProtKB-ARBA"/>
</dbReference>
<comment type="subcellular location">
    <subcellularLocation>
        <location evidence="1">Periplasm</location>
    </subcellularLocation>
</comment>
<dbReference type="PANTHER" id="PTHR30290">
    <property type="entry name" value="PERIPLASMIC BINDING COMPONENT OF ABC TRANSPORTER"/>
    <property type="match status" value="1"/>
</dbReference>
<organism evidence="6 7">
    <name type="scientific">Teichococcus deserti</name>
    <dbReference type="NCBI Taxonomy" id="1817963"/>
    <lineage>
        <taxon>Bacteria</taxon>
        <taxon>Pseudomonadati</taxon>
        <taxon>Pseudomonadota</taxon>
        <taxon>Alphaproteobacteria</taxon>
        <taxon>Acetobacterales</taxon>
        <taxon>Roseomonadaceae</taxon>
        <taxon>Roseomonas</taxon>
    </lineage>
</organism>
<proteinExistence type="inferred from homology"/>
<comment type="similarity">
    <text evidence="2">Belongs to the bacterial solute-binding protein 5 family.</text>
</comment>
<dbReference type="PANTHER" id="PTHR30290:SF38">
    <property type="entry name" value="D,D-DIPEPTIDE-BINDING PERIPLASMIC PROTEIN DDPA-RELATED"/>
    <property type="match status" value="1"/>
</dbReference>
<dbReference type="EMBL" id="MLCO01000024">
    <property type="protein sequence ID" value="ONG57913.1"/>
    <property type="molecule type" value="Genomic_DNA"/>
</dbReference>
<keyword evidence="3 4" id="KW-0732">Signal</keyword>
<dbReference type="InterPro" id="IPR000914">
    <property type="entry name" value="SBP_5_dom"/>
</dbReference>
<dbReference type="CDD" id="cd08502">
    <property type="entry name" value="PBP2_NikA_DppA_OppA_like_16"/>
    <property type="match status" value="1"/>
</dbReference>
<dbReference type="Gene3D" id="3.40.190.10">
    <property type="entry name" value="Periplasmic binding protein-like II"/>
    <property type="match status" value="1"/>
</dbReference>
<dbReference type="Proteomes" id="UP000188879">
    <property type="component" value="Unassembled WGS sequence"/>
</dbReference>
<dbReference type="Gene3D" id="3.10.105.10">
    <property type="entry name" value="Dipeptide-binding Protein, Domain 3"/>
    <property type="match status" value="1"/>
</dbReference>
<dbReference type="SUPFAM" id="SSF53850">
    <property type="entry name" value="Periplasmic binding protein-like II"/>
    <property type="match status" value="1"/>
</dbReference>
<gene>
    <name evidence="6" type="ORF">BKE38_03820</name>
</gene>
<feature type="chain" id="PRO_5013070128" evidence="4">
    <location>
        <begin position="23"/>
        <end position="525"/>
    </location>
</feature>
<feature type="signal peptide" evidence="4">
    <location>
        <begin position="1"/>
        <end position="22"/>
    </location>
</feature>
<name>A0A1V2H743_9PROT</name>
<sequence length="525" mass="58012">MRRRHLLATSLAAGLSAPSVRAAPARVLRFIPQVDLAILDPTFASFYVTRNHGYMVFDTLYGLDGNFAAQPQMAAGHVIAADGKQWDITLRDGLLWHDGEKVTARDCVASIRRWMAKDALGAALLEATDALEAPDDRTIRFRLKKPFPLLAYALGKTAAPMCAMMPARLAESDLGKPITEMVGSGPYRYLADERLQGARNVYARFDRYVPREGGTPDWTAGPKVTHFDRVEWTTIPDASTASAALMTGEQDWWELASLDLLKTLRARRNLRVAVTDRTGWIGVMRANHTQPPFDNPAIRRAFWGALDQASVMQGIVGDEPSLFHDGIGFFCPGTPMASDVGLEVLKGPRDYDKVKKEILAAGYKGERVVVLAPADFPSINTMALVCADQMKKCGLNVDLQSIDWASMTPRRSNRGSVDQGGWSVFFTAFTGSDLLNPGGHFVLRAQGQSGWFGWPDSPRIEQLRSAWFDAPDLPAQQRICQDIQRQAVQDAPYYPLGQWEQPTAHAANLTGMLDGFATFWNIRRA</sequence>
<protein>
    <submittedName>
        <fullName evidence="6">ABC transporter substrate-binding protein</fullName>
    </submittedName>
</protein>
<dbReference type="GO" id="GO:1904680">
    <property type="term" value="F:peptide transmembrane transporter activity"/>
    <property type="evidence" value="ECO:0007669"/>
    <property type="project" value="TreeGrafter"/>
</dbReference>
<dbReference type="Pfam" id="PF00496">
    <property type="entry name" value="SBP_bac_5"/>
    <property type="match status" value="1"/>
</dbReference>
<dbReference type="GO" id="GO:0043190">
    <property type="term" value="C:ATP-binding cassette (ABC) transporter complex"/>
    <property type="evidence" value="ECO:0007669"/>
    <property type="project" value="InterPro"/>
</dbReference>